<proteinExistence type="predicted"/>
<organism evidence="1 2">
    <name type="scientific">Acinetobacter phage 133</name>
    <dbReference type="NCBI Taxonomy" id="2919552"/>
    <lineage>
        <taxon>Viruses</taxon>
        <taxon>Duplodnaviria</taxon>
        <taxon>Heunggongvirae</taxon>
        <taxon>Uroviricota</taxon>
        <taxon>Caudoviricetes</taxon>
        <taxon>Pantevenvirales</taxon>
        <taxon>Straboviridae</taxon>
        <taxon>Tevenvirinae</taxon>
        <taxon>Centumtrigintavirus</taxon>
        <taxon>Centumtrigintavirus cv133</taxon>
        <taxon>Acinetobacter virus 133</taxon>
    </lineage>
</organism>
<accession>D9I5Y9</accession>
<dbReference type="KEGG" id="vg:10323010"/>
<reference evidence="1 2" key="1">
    <citation type="journal article" date="2010" name="Virol. J.">
        <title>Genomes of the T4-related bacteriophages as windows on microbial genome evolution.</title>
        <authorList>
            <person name="Petrov V.M."/>
            <person name="Ratnayaka S."/>
            <person name="Nolan J.M."/>
            <person name="Miller E.S."/>
            <person name="Karam J.D."/>
        </authorList>
    </citation>
    <scope>NUCLEOTIDE SEQUENCE [LARGE SCALE GENOMIC DNA]</scope>
    <source>
        <strain evidence="1">Acj133</strain>
    </source>
</reference>
<dbReference type="SUPFAM" id="SSF159006">
    <property type="entry name" value="YopX-like"/>
    <property type="match status" value="1"/>
</dbReference>
<gene>
    <name evidence="1" type="ORF">Acj133p023</name>
</gene>
<dbReference type="Proteomes" id="UP000000330">
    <property type="component" value="Segment"/>
</dbReference>
<dbReference type="GeneID" id="10323010"/>
<sequence>MKIFNKYHTPYGDVGAATGLTDINGRQLYIGDVVSIQMQGEAKGRQSLIVADKDESFVMGLRTTSSYKLTNEYKLTFVQSCTLLTPGRIKIGHDVWTIGDDVSIKSDGLQVFPGIERLKLDIIKEIADTNDMENLLKIKELL</sequence>
<dbReference type="RefSeq" id="YP_004300604.1">
    <property type="nucleotide sequence ID" value="NC_015250.1"/>
</dbReference>
<name>D9I5Y9_9CAUD</name>
<protein>
    <submittedName>
        <fullName evidence="1">Uncharacterized protein</fullName>
    </submittedName>
</protein>
<evidence type="ECO:0000313" key="1">
    <source>
        <dbReference type="EMBL" id="ADJ19370.1"/>
    </source>
</evidence>
<dbReference type="EMBL" id="HM114315">
    <property type="protein sequence ID" value="ADJ19370.1"/>
    <property type="molecule type" value="Genomic_DNA"/>
</dbReference>
<evidence type="ECO:0000313" key="2">
    <source>
        <dbReference type="Proteomes" id="UP000000330"/>
    </source>
</evidence>
<keyword evidence="2" id="KW-1185">Reference proteome</keyword>